<dbReference type="GO" id="GO:0003735">
    <property type="term" value="F:structural constituent of ribosome"/>
    <property type="evidence" value="ECO:0007669"/>
    <property type="project" value="InterPro"/>
</dbReference>
<dbReference type="EMBL" id="PCRN01000086">
    <property type="protein sequence ID" value="PIP22088.1"/>
    <property type="molecule type" value="Genomic_DNA"/>
</dbReference>
<comment type="similarity">
    <text evidence="1 5">Belongs to the bacterial ribosomal protein bL32 family.</text>
</comment>
<sequence length="102" mass="11656">MGGVPKQRHTKSRRDKRRSQIFLEKPSLAKCPKCGKPVLPHTVCWNCGYYKGTEVIDVLKKLTKKERKTKEKEIKAKEKGSSSAKATEDKGKPLTWEELSKK</sequence>
<proteinExistence type="inferred from homology"/>
<feature type="compositionally biased region" description="Basic residues" evidence="6">
    <location>
        <begin position="1"/>
        <end position="19"/>
    </location>
</feature>
<dbReference type="SUPFAM" id="SSF57829">
    <property type="entry name" value="Zn-binding ribosomal proteins"/>
    <property type="match status" value="1"/>
</dbReference>
<evidence type="ECO:0000313" key="7">
    <source>
        <dbReference type="EMBL" id="PIP22088.1"/>
    </source>
</evidence>
<evidence type="ECO:0000256" key="2">
    <source>
        <dbReference type="ARBA" id="ARBA00022980"/>
    </source>
</evidence>
<evidence type="ECO:0000256" key="6">
    <source>
        <dbReference type="SAM" id="MobiDB-lite"/>
    </source>
</evidence>
<dbReference type="GO" id="GO:0015934">
    <property type="term" value="C:large ribosomal subunit"/>
    <property type="evidence" value="ECO:0007669"/>
    <property type="project" value="InterPro"/>
</dbReference>
<evidence type="ECO:0000256" key="5">
    <source>
        <dbReference type="HAMAP-Rule" id="MF_00340"/>
    </source>
</evidence>
<organism evidence="7 8">
    <name type="scientific">Candidatus Nealsonbacteria bacterium CG23_combo_of_CG06-09_8_20_14_all_39_25</name>
    <dbReference type="NCBI Taxonomy" id="1974723"/>
    <lineage>
        <taxon>Bacteria</taxon>
        <taxon>Candidatus Nealsoniibacteriota</taxon>
    </lineage>
</organism>
<evidence type="ECO:0000313" key="8">
    <source>
        <dbReference type="Proteomes" id="UP000229054"/>
    </source>
</evidence>
<feature type="compositionally biased region" description="Basic and acidic residues" evidence="6">
    <location>
        <begin position="68"/>
        <end position="92"/>
    </location>
</feature>
<dbReference type="Proteomes" id="UP000229054">
    <property type="component" value="Unassembled WGS sequence"/>
</dbReference>
<dbReference type="InterPro" id="IPR011332">
    <property type="entry name" value="Ribosomal_zn-bd"/>
</dbReference>
<feature type="region of interest" description="Disordered" evidence="6">
    <location>
        <begin position="66"/>
        <end position="102"/>
    </location>
</feature>
<evidence type="ECO:0000256" key="4">
    <source>
        <dbReference type="ARBA" id="ARBA00035178"/>
    </source>
</evidence>
<dbReference type="InterPro" id="IPR044957">
    <property type="entry name" value="Ribosomal_bL32_bact"/>
</dbReference>
<accession>A0A2G9YS88</accession>
<dbReference type="AlphaFoldDB" id="A0A2G9YS88"/>
<feature type="region of interest" description="Disordered" evidence="6">
    <location>
        <begin position="1"/>
        <end position="21"/>
    </location>
</feature>
<dbReference type="PANTHER" id="PTHR35534">
    <property type="entry name" value="50S RIBOSOMAL PROTEIN L32"/>
    <property type="match status" value="1"/>
</dbReference>
<dbReference type="HAMAP" id="MF_00340">
    <property type="entry name" value="Ribosomal_bL32"/>
    <property type="match status" value="1"/>
</dbReference>
<evidence type="ECO:0000256" key="1">
    <source>
        <dbReference type="ARBA" id="ARBA00008560"/>
    </source>
</evidence>
<comment type="caution">
    <text evidence="7">The sequence shown here is derived from an EMBL/GenBank/DDBJ whole genome shotgun (WGS) entry which is preliminary data.</text>
</comment>
<protein>
    <recommendedName>
        <fullName evidence="4 5">Large ribosomal subunit protein bL32</fullName>
    </recommendedName>
</protein>
<dbReference type="GO" id="GO:0006412">
    <property type="term" value="P:translation"/>
    <property type="evidence" value="ECO:0007669"/>
    <property type="project" value="UniProtKB-UniRule"/>
</dbReference>
<reference evidence="7 8" key="1">
    <citation type="submission" date="2017-09" db="EMBL/GenBank/DDBJ databases">
        <title>Depth-based differentiation of microbial function through sediment-hosted aquifers and enrichment of novel symbionts in the deep terrestrial subsurface.</title>
        <authorList>
            <person name="Probst A.J."/>
            <person name="Ladd B."/>
            <person name="Jarett J.K."/>
            <person name="Geller-Mcgrath D.E."/>
            <person name="Sieber C.M."/>
            <person name="Emerson J.B."/>
            <person name="Anantharaman K."/>
            <person name="Thomas B.C."/>
            <person name="Malmstrom R."/>
            <person name="Stieglmeier M."/>
            <person name="Klingl A."/>
            <person name="Woyke T."/>
            <person name="Ryan C.M."/>
            <person name="Banfield J.F."/>
        </authorList>
    </citation>
    <scope>NUCLEOTIDE SEQUENCE [LARGE SCALE GENOMIC DNA]</scope>
    <source>
        <strain evidence="7">CG23_combo_of_CG06-09_8_20_14_all_39_25</strain>
    </source>
</reference>
<evidence type="ECO:0000256" key="3">
    <source>
        <dbReference type="ARBA" id="ARBA00023274"/>
    </source>
</evidence>
<keyword evidence="3 5" id="KW-0687">Ribonucleoprotein</keyword>
<name>A0A2G9YS88_9BACT</name>
<keyword evidence="2 5" id="KW-0689">Ribosomal protein</keyword>
<dbReference type="PANTHER" id="PTHR35534:SF1">
    <property type="entry name" value="LARGE RIBOSOMAL SUBUNIT PROTEIN BL32"/>
    <property type="match status" value="1"/>
</dbReference>
<dbReference type="InterPro" id="IPR002677">
    <property type="entry name" value="Ribosomal_bL32"/>
</dbReference>
<dbReference type="Pfam" id="PF01783">
    <property type="entry name" value="Ribosomal_L32p"/>
    <property type="match status" value="1"/>
</dbReference>
<gene>
    <name evidence="5 7" type="primary">rpmF</name>
    <name evidence="7" type="ORF">COX38_02550</name>
</gene>
<dbReference type="NCBIfam" id="TIGR01031">
    <property type="entry name" value="rpmF_bact"/>
    <property type="match status" value="1"/>
</dbReference>